<reference evidence="2 3" key="1">
    <citation type="submission" date="2023-09" db="EMBL/GenBank/DDBJ databases">
        <title>Micromonospora halotolerans DSM 45598 genome sequence.</title>
        <authorList>
            <person name="Mo P."/>
        </authorList>
    </citation>
    <scope>NUCLEOTIDE SEQUENCE [LARGE SCALE GENOMIC DNA]</scope>
    <source>
        <strain evidence="2 3">DSM 45598</strain>
    </source>
</reference>
<keyword evidence="1" id="KW-0732">Signal</keyword>
<feature type="signal peptide" evidence="1">
    <location>
        <begin position="1"/>
        <end position="22"/>
    </location>
</feature>
<feature type="chain" id="PRO_5045662951" description="Secreted protein" evidence="1">
    <location>
        <begin position="23"/>
        <end position="64"/>
    </location>
</feature>
<dbReference type="Proteomes" id="UP001303001">
    <property type="component" value="Chromosome"/>
</dbReference>
<sequence>MSTANRTKLAVFALLTVGAASAGTAAPAVLALAAVTALIPVADALDRKPAARPDRRPAPEREPV</sequence>
<protein>
    <recommendedName>
        <fullName evidence="4">Secreted protein</fullName>
    </recommendedName>
</protein>
<dbReference type="RefSeq" id="WP_313721967.1">
    <property type="nucleotide sequence ID" value="NZ_CP134876.1"/>
</dbReference>
<keyword evidence="3" id="KW-1185">Reference proteome</keyword>
<dbReference type="EMBL" id="CP134876">
    <property type="protein sequence ID" value="WNM40020.1"/>
    <property type="molecule type" value="Genomic_DNA"/>
</dbReference>
<accession>A0ABY9ZZM4</accession>
<gene>
    <name evidence="2" type="ORF">RMN56_01280</name>
</gene>
<evidence type="ECO:0000313" key="3">
    <source>
        <dbReference type="Proteomes" id="UP001303001"/>
    </source>
</evidence>
<name>A0ABY9ZZM4_9ACTN</name>
<evidence type="ECO:0000313" key="2">
    <source>
        <dbReference type="EMBL" id="WNM40020.1"/>
    </source>
</evidence>
<organism evidence="2 3">
    <name type="scientific">Micromonospora halotolerans</name>
    <dbReference type="NCBI Taxonomy" id="709879"/>
    <lineage>
        <taxon>Bacteria</taxon>
        <taxon>Bacillati</taxon>
        <taxon>Actinomycetota</taxon>
        <taxon>Actinomycetes</taxon>
        <taxon>Micromonosporales</taxon>
        <taxon>Micromonosporaceae</taxon>
        <taxon>Micromonospora</taxon>
    </lineage>
</organism>
<evidence type="ECO:0000256" key="1">
    <source>
        <dbReference type="SAM" id="SignalP"/>
    </source>
</evidence>
<proteinExistence type="predicted"/>
<evidence type="ECO:0008006" key="4">
    <source>
        <dbReference type="Google" id="ProtNLM"/>
    </source>
</evidence>